<evidence type="ECO:0000313" key="7">
    <source>
        <dbReference type="EMBL" id="KAK7576718.1"/>
    </source>
</evidence>
<evidence type="ECO:0000259" key="6">
    <source>
        <dbReference type="Pfam" id="PF01490"/>
    </source>
</evidence>
<evidence type="ECO:0000256" key="2">
    <source>
        <dbReference type="ARBA" id="ARBA00022692"/>
    </source>
</evidence>
<gene>
    <name evidence="7" type="ORF">V9T40_013004</name>
</gene>
<feature type="transmembrane region" description="Helical" evidence="5">
    <location>
        <begin position="698"/>
        <end position="724"/>
    </location>
</feature>
<feature type="transmembrane region" description="Helical" evidence="5">
    <location>
        <begin position="198"/>
        <end position="219"/>
    </location>
</feature>
<dbReference type="InterPro" id="IPR013057">
    <property type="entry name" value="AA_transpt_TM"/>
</dbReference>
<feature type="transmembrane region" description="Helical" evidence="5">
    <location>
        <begin position="470"/>
        <end position="491"/>
    </location>
</feature>
<evidence type="ECO:0000256" key="5">
    <source>
        <dbReference type="SAM" id="Phobius"/>
    </source>
</evidence>
<accession>A0AAN9T879</accession>
<feature type="transmembrane region" description="Helical" evidence="5">
    <location>
        <begin position="599"/>
        <end position="620"/>
    </location>
</feature>
<feature type="transmembrane region" description="Helical" evidence="5">
    <location>
        <begin position="42"/>
        <end position="63"/>
    </location>
</feature>
<evidence type="ECO:0000256" key="1">
    <source>
        <dbReference type="ARBA" id="ARBA00004141"/>
    </source>
</evidence>
<keyword evidence="3 5" id="KW-1133">Transmembrane helix</keyword>
<evidence type="ECO:0000313" key="8">
    <source>
        <dbReference type="Proteomes" id="UP001367676"/>
    </source>
</evidence>
<dbReference type="Pfam" id="PF01490">
    <property type="entry name" value="Aa_trans"/>
    <property type="match status" value="2"/>
</dbReference>
<feature type="transmembrane region" description="Helical" evidence="5">
    <location>
        <begin position="626"/>
        <end position="647"/>
    </location>
</feature>
<feature type="transmembrane region" description="Helical" evidence="5">
    <location>
        <begin position="785"/>
        <end position="804"/>
    </location>
</feature>
<dbReference type="GO" id="GO:0015179">
    <property type="term" value="F:L-amino acid transmembrane transporter activity"/>
    <property type="evidence" value="ECO:0007669"/>
    <property type="project" value="TreeGrafter"/>
</dbReference>
<organism evidence="7 8">
    <name type="scientific">Parthenolecanium corni</name>
    <dbReference type="NCBI Taxonomy" id="536013"/>
    <lineage>
        <taxon>Eukaryota</taxon>
        <taxon>Metazoa</taxon>
        <taxon>Ecdysozoa</taxon>
        <taxon>Arthropoda</taxon>
        <taxon>Hexapoda</taxon>
        <taxon>Insecta</taxon>
        <taxon>Pterygota</taxon>
        <taxon>Neoptera</taxon>
        <taxon>Paraneoptera</taxon>
        <taxon>Hemiptera</taxon>
        <taxon>Sternorrhyncha</taxon>
        <taxon>Coccoidea</taxon>
        <taxon>Coccidae</taxon>
        <taxon>Parthenolecanium</taxon>
    </lineage>
</organism>
<evidence type="ECO:0000256" key="3">
    <source>
        <dbReference type="ARBA" id="ARBA00022989"/>
    </source>
</evidence>
<feature type="domain" description="Amino acid transporter transmembrane" evidence="6">
    <location>
        <begin position="469"/>
        <end position="861"/>
    </location>
</feature>
<feature type="transmembrane region" description="Helical" evidence="5">
    <location>
        <begin position="312"/>
        <end position="334"/>
    </location>
</feature>
<feature type="transmembrane region" description="Helical" evidence="5">
    <location>
        <begin position="744"/>
        <end position="765"/>
    </location>
</feature>
<dbReference type="PANTHER" id="PTHR22950">
    <property type="entry name" value="AMINO ACID TRANSPORTER"/>
    <property type="match status" value="1"/>
</dbReference>
<feature type="transmembrane region" description="Helical" evidence="5">
    <location>
        <begin position="563"/>
        <end position="583"/>
    </location>
</feature>
<evidence type="ECO:0000256" key="4">
    <source>
        <dbReference type="ARBA" id="ARBA00023136"/>
    </source>
</evidence>
<feature type="transmembrane region" description="Helical" evidence="5">
    <location>
        <begin position="810"/>
        <end position="837"/>
    </location>
</feature>
<dbReference type="AlphaFoldDB" id="A0AAN9T879"/>
<dbReference type="EMBL" id="JBBCAQ010000036">
    <property type="protein sequence ID" value="KAK7576718.1"/>
    <property type="molecule type" value="Genomic_DNA"/>
</dbReference>
<feature type="transmembrane region" description="Helical" evidence="5">
    <location>
        <begin position="266"/>
        <end position="292"/>
    </location>
</feature>
<feature type="transmembrane region" description="Helical" evidence="5">
    <location>
        <begin position="70"/>
        <end position="88"/>
    </location>
</feature>
<keyword evidence="8" id="KW-1185">Reference proteome</keyword>
<protein>
    <recommendedName>
        <fullName evidence="6">Amino acid transporter transmembrane domain-containing protein</fullName>
    </recommendedName>
</protein>
<reference evidence="7 8" key="1">
    <citation type="submission" date="2024-03" db="EMBL/GenBank/DDBJ databases">
        <title>Adaptation during the transition from Ophiocordyceps entomopathogen to insect associate is accompanied by gene loss and intensified selection.</title>
        <authorList>
            <person name="Ward C.M."/>
            <person name="Onetto C.A."/>
            <person name="Borneman A.R."/>
        </authorList>
    </citation>
    <scope>NUCLEOTIDE SEQUENCE [LARGE SCALE GENOMIC DNA]</scope>
    <source>
        <strain evidence="7">AWRI1</strain>
        <tissue evidence="7">Single Adult Female</tissue>
    </source>
</reference>
<proteinExistence type="predicted"/>
<sequence>MKDDQIVSTKKSDKHSAELEENCTENKEECINPHDYGQQDGISSLGAAILTIKGCIGCSFLLMPYIIKNLGYITGTVIVISTGIVYYHTVHSLLKTEYQLCKQLNLKQLSYVEVAEKTFQRSPSPLNKLHTSVRYLMYFFYSLPTSNASYLVLIANGIQSLIRRFNMNVRTTYIISFEIVPLTLFCLVPKILDILVPYSSVTNIFTLMMASATIASSTIQRKESVILHPFGDPYSIPECVAKCVKAYCCTGIILPIKNGMKRPKNLVSTFGALNAAAATVISSYYIFGIILYGNYGDEVQDNVLLNLPANSYLSDGINILYTSSLFVSYILAFFSRFNNVWAGSFKDAFAGRKYEFVVEYGIRLGINMVAYLLAVGVPNLAIISALAGTASFIVEVALPSILELLSVTATGKKKSWIICKNLIIIGNSPKMKNIQITREKPPNTPPGRDHLYLEDNEECNSHNCGPEEGISSWGAAILTIQASIGCSFLLMPYLMRNLGYVTGTAVVIFSGILYYYTIHSLLSTKYKLSKEINKTRLSYIEVATITFQKSQFPMNKLHSFVQYLMYIFYTLPSSDAAFLILIANEIQTLARRFDMNIKIVYIVTAEFIPLTLFCLVPKILEILVPYSSVTSILILILAIATIISSVIQKKEFVHLKPFGNVYAIPECIARCVKAYCITGLMLPIENNMRRPRRMVSPFGSLNMAALTLIMFHYSFGIILYANYGDEVQENVLDNLPTDDYLSDGIRLLYICSLFVTYILAFYGCFDNVWSGPFKEAFAEKKYKSVMEYGIRIGINIIAYIFAVGVPNLSIILALAGTASFLVEIALPSILELLTVIAHSKLNSWFICKNLIIIGGCLVLFSMSLTSCIEDIIVLYSS</sequence>
<keyword evidence="4 5" id="KW-0472">Membrane</keyword>
<feature type="transmembrane region" description="Helical" evidence="5">
    <location>
        <begin position="498"/>
        <end position="518"/>
    </location>
</feature>
<feature type="transmembrane region" description="Helical" evidence="5">
    <location>
        <begin position="135"/>
        <end position="153"/>
    </location>
</feature>
<dbReference type="Proteomes" id="UP001367676">
    <property type="component" value="Unassembled WGS sequence"/>
</dbReference>
<comment type="caution">
    <text evidence="7">The sequence shown here is derived from an EMBL/GenBank/DDBJ whole genome shotgun (WGS) entry which is preliminary data.</text>
</comment>
<keyword evidence="2 5" id="KW-0812">Transmembrane</keyword>
<name>A0AAN9T879_9HEMI</name>
<feature type="domain" description="Amino acid transporter transmembrane" evidence="6">
    <location>
        <begin position="42"/>
        <end position="423"/>
    </location>
</feature>
<feature type="transmembrane region" description="Helical" evidence="5">
    <location>
        <begin position="849"/>
        <end position="875"/>
    </location>
</feature>
<comment type="subcellular location">
    <subcellularLocation>
        <location evidence="1">Membrane</location>
        <topology evidence="1">Multi-pass membrane protein</topology>
    </subcellularLocation>
</comment>
<feature type="transmembrane region" description="Helical" evidence="5">
    <location>
        <begin position="369"/>
        <end position="394"/>
    </location>
</feature>
<dbReference type="GO" id="GO:0016020">
    <property type="term" value="C:membrane"/>
    <property type="evidence" value="ECO:0007669"/>
    <property type="project" value="UniProtKB-SubCell"/>
</dbReference>